<evidence type="ECO:0000313" key="1">
    <source>
        <dbReference type="EMBL" id="RHA09397.1"/>
    </source>
</evidence>
<protein>
    <recommendedName>
        <fullName evidence="5">Butirosin biosynthesis protein H N-terminal domain-containing protein</fullName>
    </recommendedName>
</protein>
<evidence type="ECO:0000313" key="3">
    <source>
        <dbReference type="Proteomes" id="UP000286181"/>
    </source>
</evidence>
<gene>
    <name evidence="2" type="ORF">DW038_10215</name>
    <name evidence="1" type="ORF">DW948_14275</name>
</gene>
<proteinExistence type="predicted"/>
<evidence type="ECO:0000313" key="4">
    <source>
        <dbReference type="Proteomes" id="UP000286341"/>
    </source>
</evidence>
<dbReference type="RefSeq" id="WP_118343012.1">
    <property type="nucleotide sequence ID" value="NZ_QROF01000008.1"/>
</dbReference>
<dbReference type="Proteomes" id="UP000286181">
    <property type="component" value="Unassembled WGS sequence"/>
</dbReference>
<reference evidence="3 4" key="1">
    <citation type="submission" date="2018-08" db="EMBL/GenBank/DDBJ databases">
        <title>A genome reference for cultivated species of the human gut microbiota.</title>
        <authorList>
            <person name="Zou Y."/>
            <person name="Xue W."/>
            <person name="Luo G."/>
        </authorList>
    </citation>
    <scope>NUCLEOTIDE SEQUENCE [LARGE SCALE GENOMIC DNA]</scope>
    <source>
        <strain evidence="2 3">AF39-14AC</strain>
        <strain evidence="1 4">AM44-1AT</strain>
    </source>
</reference>
<accession>A0A413QR26</accession>
<evidence type="ECO:0008006" key="5">
    <source>
        <dbReference type="Google" id="ProtNLM"/>
    </source>
</evidence>
<dbReference type="EMBL" id="QROF01000008">
    <property type="protein sequence ID" value="RHL03728.1"/>
    <property type="molecule type" value="Genomic_DNA"/>
</dbReference>
<name>A0A413QR26_9FIRM</name>
<dbReference type="Proteomes" id="UP000286341">
    <property type="component" value="Unassembled WGS sequence"/>
</dbReference>
<evidence type="ECO:0000313" key="2">
    <source>
        <dbReference type="EMBL" id="RHL03728.1"/>
    </source>
</evidence>
<comment type="caution">
    <text evidence="1">The sequence shown here is derived from an EMBL/GenBank/DDBJ whole genome shotgun (WGS) entry which is preliminary data.</text>
</comment>
<dbReference type="AlphaFoldDB" id="A0A413QR26"/>
<sequence length="513" mass="60705">MYILGEIKQVDDIYSLEEVNCLEKPLGIMLNSFNSLYRNIYLLLQKMTQSYNIKYYCENIFRQKNTMERSRDILEREMGIKLYRIEDPEDLLGCIKGKLAENNPVIVPVNLRELYYSSFYNKENWIHSFLIFGYNEENRLFNIFDSTQRHDEGGYNLYKFVVEEDTLYRMHKSFSEHIYEEGIYYVISKDISLDVDIRKYLCKCVYQFCYLRVENPYIELDFIGKVLKENRVNQQEIRRLMRICHYKKVFYNELEGLLRIVGIDSALLDKYIAIRDELVKKWSKINGKIMYYLYKKMMGKVQEEVQHVLVIEETMLSCMKEILKKLEEDKIITTLSHEDVNFVNNSDNIISKVSDNEFIFKFDNGKIYNNWFEDCAPKIIFNDVKNYNNFVIKAKFVLEEYTEGSNFVLGIYLKDNMGSSYIFGLNSGVSILFEHTGVNNAILEIEHGSCITDIEIEIVNQQLYINYRGDEKKETYAAQTQIKGGVVCVGICCKTWGEAQKLRFRVKDIEIEM</sequence>
<organism evidence="1 4">
    <name type="scientific">Agathobacter rectalis</name>
    <dbReference type="NCBI Taxonomy" id="39491"/>
    <lineage>
        <taxon>Bacteria</taxon>
        <taxon>Bacillati</taxon>
        <taxon>Bacillota</taxon>
        <taxon>Clostridia</taxon>
        <taxon>Lachnospirales</taxon>
        <taxon>Lachnospiraceae</taxon>
        <taxon>Agathobacter</taxon>
    </lineage>
</organism>
<dbReference type="EMBL" id="QSFB01000031">
    <property type="protein sequence ID" value="RHA09397.1"/>
    <property type="molecule type" value="Genomic_DNA"/>
</dbReference>